<protein>
    <submittedName>
        <fullName evidence="4">NUDIX hydrolase</fullName>
        <ecNumber evidence="4">3.6.-.-</ecNumber>
    </submittedName>
</protein>
<reference evidence="4 5" key="1">
    <citation type="submission" date="2024-09" db="EMBL/GenBank/DDBJ databases">
        <authorList>
            <person name="Lee S.D."/>
        </authorList>
    </citation>
    <scope>NUCLEOTIDE SEQUENCE [LARGE SCALE GENOMIC DNA]</scope>
    <source>
        <strain evidence="4 5">N1-1</strain>
    </source>
</reference>
<dbReference type="RefSeq" id="WP_380509961.1">
    <property type="nucleotide sequence ID" value="NZ_JBHEZX010000007.1"/>
</dbReference>
<dbReference type="GO" id="GO:0016787">
    <property type="term" value="F:hydrolase activity"/>
    <property type="evidence" value="ECO:0007669"/>
    <property type="project" value="UniProtKB-KW"/>
</dbReference>
<dbReference type="InterPro" id="IPR015797">
    <property type="entry name" value="NUDIX_hydrolase-like_dom_sf"/>
</dbReference>
<dbReference type="PANTHER" id="PTHR11839:SF18">
    <property type="entry name" value="NUDIX HYDROLASE DOMAIN-CONTAINING PROTEIN"/>
    <property type="match status" value="1"/>
</dbReference>
<evidence type="ECO:0000256" key="1">
    <source>
        <dbReference type="ARBA" id="ARBA00001946"/>
    </source>
</evidence>
<evidence type="ECO:0000313" key="4">
    <source>
        <dbReference type="EMBL" id="MFC1411054.1"/>
    </source>
</evidence>
<dbReference type="PROSITE" id="PS51462">
    <property type="entry name" value="NUDIX"/>
    <property type="match status" value="1"/>
</dbReference>
<evidence type="ECO:0000313" key="5">
    <source>
        <dbReference type="Proteomes" id="UP001592582"/>
    </source>
</evidence>
<organism evidence="4 5">
    <name type="scientific">Streptacidiphilus alkalitolerans</name>
    <dbReference type="NCBI Taxonomy" id="3342712"/>
    <lineage>
        <taxon>Bacteria</taxon>
        <taxon>Bacillati</taxon>
        <taxon>Actinomycetota</taxon>
        <taxon>Actinomycetes</taxon>
        <taxon>Kitasatosporales</taxon>
        <taxon>Streptomycetaceae</taxon>
        <taxon>Streptacidiphilus</taxon>
    </lineage>
</organism>
<dbReference type="CDD" id="cd03424">
    <property type="entry name" value="NUDIX_ADPRase_Nudt5_UGPPase_Nudt14"/>
    <property type="match status" value="1"/>
</dbReference>
<feature type="domain" description="Nudix hydrolase" evidence="3">
    <location>
        <begin position="39"/>
        <end position="169"/>
    </location>
</feature>
<keyword evidence="5" id="KW-1185">Reference proteome</keyword>
<dbReference type="EMBL" id="JBHEZX010000007">
    <property type="protein sequence ID" value="MFC1411054.1"/>
    <property type="molecule type" value="Genomic_DNA"/>
</dbReference>
<dbReference type="EC" id="3.6.-.-" evidence="4"/>
<accession>A0ABV6VBF4</accession>
<dbReference type="PANTHER" id="PTHR11839">
    <property type="entry name" value="UDP/ADP-SUGAR PYROPHOSPHATASE"/>
    <property type="match status" value="1"/>
</dbReference>
<evidence type="ECO:0000259" key="3">
    <source>
        <dbReference type="PROSITE" id="PS51462"/>
    </source>
</evidence>
<comment type="cofactor">
    <cofactor evidence="1">
        <name>Mg(2+)</name>
        <dbReference type="ChEBI" id="CHEBI:18420"/>
    </cofactor>
</comment>
<evidence type="ECO:0000256" key="2">
    <source>
        <dbReference type="ARBA" id="ARBA00022801"/>
    </source>
</evidence>
<proteinExistence type="predicted"/>
<dbReference type="Proteomes" id="UP001592582">
    <property type="component" value="Unassembled WGS sequence"/>
</dbReference>
<comment type="caution">
    <text evidence="4">The sequence shown here is derived from an EMBL/GenBank/DDBJ whole genome shotgun (WGS) entry which is preliminary data.</text>
</comment>
<name>A0ABV6VBF4_9ACTN</name>
<keyword evidence="2 4" id="KW-0378">Hydrolase</keyword>
<dbReference type="Gene3D" id="3.90.79.10">
    <property type="entry name" value="Nucleoside Triphosphate Pyrophosphohydrolase"/>
    <property type="match status" value="1"/>
</dbReference>
<dbReference type="Pfam" id="PF00293">
    <property type="entry name" value="NUDIX"/>
    <property type="match status" value="1"/>
</dbReference>
<dbReference type="SUPFAM" id="SSF55811">
    <property type="entry name" value="Nudix"/>
    <property type="match status" value="1"/>
</dbReference>
<dbReference type="InterPro" id="IPR000086">
    <property type="entry name" value="NUDIX_hydrolase_dom"/>
</dbReference>
<sequence length="182" mass="20668">MSVWKNLGEHEVYSNPWLRINLADVELPDGRHLDHYLMRLRPVALCTAVNEADEVLLLWRHRFITDTWGWELAAGVVEVERGESLEEAAAREMLEETGWRPGPLKHLLTVEPSNGLSDALHHVYWSESAEYVGHPEDDFESERREWVPLADVPDLVAGGHVRSANAVAALLMLHQLRCRPVG</sequence>
<gene>
    <name evidence="4" type="ORF">ACEZDG_17480</name>
</gene>